<dbReference type="Gene3D" id="2.60.40.1090">
    <property type="entry name" value="Fimbrial-type adhesion domain"/>
    <property type="match status" value="1"/>
</dbReference>
<dbReference type="Proteomes" id="UP000464700">
    <property type="component" value="Chromosome"/>
</dbReference>
<protein>
    <submittedName>
        <fullName evidence="3">Fimbrial protein</fullName>
    </submittedName>
</protein>
<dbReference type="KEGG" id="pcol:F1325_15590"/>
<reference evidence="3 4" key="1">
    <citation type="submission" date="2019-09" db="EMBL/GenBank/DDBJ databases">
        <title>Emergence of a chromosome-mediated tetracycline resistance gene in Proteus strain.</title>
        <authorList>
            <person name="He D."/>
            <person name="Wang L."/>
        </authorList>
    </citation>
    <scope>NUCLEOTIDE SEQUENCE [LARGE SCALE GENOMIC DNA]</scope>
    <source>
        <strain evidence="3 4">T60</strain>
    </source>
</reference>
<feature type="signal peptide" evidence="1">
    <location>
        <begin position="1"/>
        <end position="22"/>
    </location>
</feature>
<dbReference type="GO" id="GO:0043709">
    <property type="term" value="P:cell adhesion involved in single-species biofilm formation"/>
    <property type="evidence" value="ECO:0007669"/>
    <property type="project" value="TreeGrafter"/>
</dbReference>
<dbReference type="PANTHER" id="PTHR33420:SF33">
    <property type="entry name" value="MINOR FIMBRIAL SUBUNIT"/>
    <property type="match status" value="1"/>
</dbReference>
<gene>
    <name evidence="3" type="ORF">F1325_15590</name>
</gene>
<dbReference type="InterPro" id="IPR000259">
    <property type="entry name" value="Adhesion_dom_fimbrial"/>
</dbReference>
<proteinExistence type="predicted"/>
<keyword evidence="1" id="KW-0732">Signal</keyword>
<dbReference type="GO" id="GO:0009289">
    <property type="term" value="C:pilus"/>
    <property type="evidence" value="ECO:0007669"/>
    <property type="project" value="InterPro"/>
</dbReference>
<dbReference type="InterPro" id="IPR008966">
    <property type="entry name" value="Adhesion_dom_sf"/>
</dbReference>
<dbReference type="AlphaFoldDB" id="A0A6I7D445"/>
<dbReference type="SUPFAM" id="SSF49401">
    <property type="entry name" value="Bacterial adhesins"/>
    <property type="match status" value="1"/>
</dbReference>
<evidence type="ECO:0000259" key="2">
    <source>
        <dbReference type="Pfam" id="PF00419"/>
    </source>
</evidence>
<keyword evidence="4" id="KW-1185">Reference proteome</keyword>
<feature type="domain" description="Fimbrial-type adhesion" evidence="2">
    <location>
        <begin position="31"/>
        <end position="163"/>
    </location>
</feature>
<evidence type="ECO:0000313" key="3">
    <source>
        <dbReference type="EMBL" id="QHN11791.1"/>
    </source>
</evidence>
<dbReference type="Pfam" id="PF00419">
    <property type="entry name" value="Fimbrial"/>
    <property type="match status" value="1"/>
</dbReference>
<accession>A0A6I7D445</accession>
<feature type="chain" id="PRO_5026008679" evidence="1">
    <location>
        <begin position="23"/>
        <end position="163"/>
    </location>
</feature>
<dbReference type="RefSeq" id="WP_109372984.1">
    <property type="nucleotide sequence ID" value="NZ_CAXOLP010000007.1"/>
</dbReference>
<organism evidence="3 4">
    <name type="scientific">Proteus columbae</name>
    <dbReference type="NCBI Taxonomy" id="1987580"/>
    <lineage>
        <taxon>Bacteria</taxon>
        <taxon>Pseudomonadati</taxon>
        <taxon>Pseudomonadota</taxon>
        <taxon>Gammaproteobacteria</taxon>
        <taxon>Enterobacterales</taxon>
        <taxon>Morganellaceae</taxon>
        <taxon>Proteus</taxon>
    </lineage>
</organism>
<dbReference type="PANTHER" id="PTHR33420">
    <property type="entry name" value="FIMBRIAL SUBUNIT ELFA-RELATED"/>
    <property type="match status" value="1"/>
</dbReference>
<sequence length="163" mass="18486">MRYYPFLTMLFLFSISSSPSLAKDNETQVLIKGNLLTPPPCKVNDGNMIEVNFGPVAIKTIKGYDQKREINYQITCEENLNNWNMYLSIDGNKSSFDPNGLRTNINELTVKFMMGDSIIDLNKKYSVNLNNPEKIWAVLVKKENSELVPGNFTAGGTLFVEYQ</sequence>
<dbReference type="InterPro" id="IPR036937">
    <property type="entry name" value="Adhesion_dom_fimbrial_sf"/>
</dbReference>
<dbReference type="EMBL" id="CP043925">
    <property type="protein sequence ID" value="QHN11791.1"/>
    <property type="molecule type" value="Genomic_DNA"/>
</dbReference>
<name>A0A6I7D445_9GAMM</name>
<evidence type="ECO:0000313" key="4">
    <source>
        <dbReference type="Proteomes" id="UP000464700"/>
    </source>
</evidence>
<dbReference type="InterPro" id="IPR050263">
    <property type="entry name" value="Bact_Fimbrial_Adh_Pro"/>
</dbReference>
<evidence type="ECO:0000256" key="1">
    <source>
        <dbReference type="SAM" id="SignalP"/>
    </source>
</evidence>